<organism evidence="2 3">
    <name type="scientific">Galdieria partita</name>
    <dbReference type="NCBI Taxonomy" id="83374"/>
    <lineage>
        <taxon>Eukaryota</taxon>
        <taxon>Rhodophyta</taxon>
        <taxon>Bangiophyceae</taxon>
        <taxon>Galdieriales</taxon>
        <taxon>Galdieriaceae</taxon>
        <taxon>Galdieria</taxon>
    </lineage>
</organism>
<reference evidence="2" key="2">
    <citation type="submission" date="2022-01" db="EMBL/GenBank/DDBJ databases">
        <authorList>
            <person name="Hirooka S."/>
            <person name="Miyagishima S.Y."/>
        </authorList>
    </citation>
    <scope>NUCLEOTIDE SEQUENCE</scope>
    <source>
        <strain evidence="2">NBRC 102759</strain>
    </source>
</reference>
<feature type="compositionally biased region" description="Basic and acidic residues" evidence="1">
    <location>
        <begin position="204"/>
        <end position="217"/>
    </location>
</feature>
<gene>
    <name evidence="2" type="ORF">GpartN1_g6525.t1</name>
</gene>
<comment type="caution">
    <text evidence="2">The sequence shown here is derived from an EMBL/GenBank/DDBJ whole genome shotgun (WGS) entry which is preliminary data.</text>
</comment>
<evidence type="ECO:0000313" key="3">
    <source>
        <dbReference type="Proteomes" id="UP001061958"/>
    </source>
</evidence>
<evidence type="ECO:0000256" key="1">
    <source>
        <dbReference type="SAM" id="MobiDB-lite"/>
    </source>
</evidence>
<sequence length="317" mass="36037">MEKTERDILATPKVANNRSLKCSLPKKEGRKQEQTFQERDVKLHGQLRPLVPFFVPEEETSEGDLKINDSLRVPQETNLKASAEPKEVIVRTWDREQGFFEEAVHRVTETNNEPSIDEEEGCRNVKSDFSAVEVRTKLLTPDTILARASAKKQILTPNPNTLSEGKDSELRSSPDSMFERDICKELNFSEQQTQKVDNFYKGGKRAEQNKKPNEQKKPNQSARGRQSGSPKIPQGEVFRNPNRLEDRGKGRRVANSEYRAPEKHNQKSSRKVRKAYNEEETGKPNSTETDLNRRFAGSSYDTASPPPASLPLPSFVK</sequence>
<protein>
    <submittedName>
        <fullName evidence="2">Uncharacterized protein</fullName>
    </submittedName>
</protein>
<dbReference type="OrthoDB" id="10393668at2759"/>
<dbReference type="AlphaFoldDB" id="A0A9C7Q2Q4"/>
<evidence type="ECO:0000313" key="2">
    <source>
        <dbReference type="EMBL" id="GJQ14734.1"/>
    </source>
</evidence>
<accession>A0A9C7Q2Q4</accession>
<feature type="region of interest" description="Disordered" evidence="1">
    <location>
        <begin position="155"/>
        <end position="317"/>
    </location>
</feature>
<dbReference type="Proteomes" id="UP001061958">
    <property type="component" value="Unassembled WGS sequence"/>
</dbReference>
<dbReference type="EMBL" id="BQMJ01000059">
    <property type="protein sequence ID" value="GJQ14734.1"/>
    <property type="molecule type" value="Genomic_DNA"/>
</dbReference>
<name>A0A9C7Q2Q4_9RHOD</name>
<keyword evidence="3" id="KW-1185">Reference proteome</keyword>
<feature type="compositionally biased region" description="Basic and acidic residues" evidence="1">
    <location>
        <begin position="164"/>
        <end position="184"/>
    </location>
</feature>
<proteinExistence type="predicted"/>
<reference evidence="2" key="1">
    <citation type="journal article" date="2022" name="Proc. Natl. Acad. Sci. U.S.A.">
        <title>Life cycle and functional genomics of the unicellular red alga Galdieria for elucidating algal and plant evolution and industrial use.</title>
        <authorList>
            <person name="Hirooka S."/>
            <person name="Itabashi T."/>
            <person name="Ichinose T.M."/>
            <person name="Onuma R."/>
            <person name="Fujiwara T."/>
            <person name="Yamashita S."/>
            <person name="Jong L.W."/>
            <person name="Tomita R."/>
            <person name="Iwane A.H."/>
            <person name="Miyagishima S.Y."/>
        </authorList>
    </citation>
    <scope>NUCLEOTIDE SEQUENCE</scope>
    <source>
        <strain evidence="2">NBRC 102759</strain>
    </source>
</reference>